<evidence type="ECO:0000256" key="4">
    <source>
        <dbReference type="ARBA" id="ARBA00023167"/>
    </source>
</evidence>
<dbReference type="OrthoDB" id="5500703at2"/>
<dbReference type="RefSeq" id="WP_071903815.1">
    <property type="nucleotide sequence ID" value="NZ_MPIN01000015.1"/>
</dbReference>
<dbReference type="InterPro" id="IPR036409">
    <property type="entry name" value="Aldolase_II/adducin_N_sf"/>
</dbReference>
<feature type="domain" description="Class II aldolase/adducin N-terminal" evidence="7">
    <location>
        <begin position="12"/>
        <end position="203"/>
    </location>
</feature>
<name>A0A1L9AZA0_9BACT</name>
<dbReference type="Gene3D" id="3.40.225.10">
    <property type="entry name" value="Class II aldolase/adducin N-terminal domain"/>
    <property type="match status" value="1"/>
</dbReference>
<protein>
    <recommendedName>
        <fullName evidence="6">Methylthioribulose-1-phosphate dehydratase</fullName>
        <shortName evidence="6">MTRu-1-P dehydratase</shortName>
        <ecNumber evidence="6">4.2.1.109</ecNumber>
    </recommendedName>
</protein>
<dbReference type="Pfam" id="PF00596">
    <property type="entry name" value="Aldolase_II"/>
    <property type="match status" value="1"/>
</dbReference>
<dbReference type="UniPathway" id="UPA00904">
    <property type="reaction ID" value="UER00875"/>
</dbReference>
<keyword evidence="4 6" id="KW-0486">Methionine biosynthesis</keyword>
<dbReference type="NCBIfam" id="TIGR03328">
    <property type="entry name" value="salvage_mtnB"/>
    <property type="match status" value="1"/>
</dbReference>
<dbReference type="InterPro" id="IPR001303">
    <property type="entry name" value="Aldolase_II/adducin_N"/>
</dbReference>
<keyword evidence="5 6" id="KW-0456">Lyase</keyword>
<dbReference type="Proteomes" id="UP000182229">
    <property type="component" value="Unassembled WGS sequence"/>
</dbReference>
<organism evidence="8 9">
    <name type="scientific">Cystobacter ferrugineus</name>
    <dbReference type="NCBI Taxonomy" id="83449"/>
    <lineage>
        <taxon>Bacteria</taxon>
        <taxon>Pseudomonadati</taxon>
        <taxon>Myxococcota</taxon>
        <taxon>Myxococcia</taxon>
        <taxon>Myxococcales</taxon>
        <taxon>Cystobacterineae</taxon>
        <taxon>Archangiaceae</taxon>
        <taxon>Cystobacter</taxon>
    </lineage>
</organism>
<comment type="caution">
    <text evidence="8">The sequence shown here is derived from an EMBL/GenBank/DDBJ whole genome shotgun (WGS) entry which is preliminary data.</text>
</comment>
<evidence type="ECO:0000313" key="9">
    <source>
        <dbReference type="Proteomes" id="UP000182229"/>
    </source>
</evidence>
<dbReference type="GO" id="GO:0019509">
    <property type="term" value="P:L-methionine salvage from methylthioadenosine"/>
    <property type="evidence" value="ECO:0007669"/>
    <property type="project" value="UniProtKB-UniRule"/>
</dbReference>
<dbReference type="HAMAP" id="MF_01677">
    <property type="entry name" value="Salvage_MtnB"/>
    <property type="match status" value="1"/>
</dbReference>
<dbReference type="InterPro" id="IPR017714">
    <property type="entry name" value="MethylthioRu-1-P_deHdtase_MtnB"/>
</dbReference>
<feature type="binding site" evidence="6">
    <location>
        <position position="102"/>
    </location>
    <ligand>
        <name>Zn(2+)</name>
        <dbReference type="ChEBI" id="CHEBI:29105"/>
    </ligand>
</feature>
<dbReference type="EC" id="4.2.1.109" evidence="6"/>
<evidence type="ECO:0000256" key="2">
    <source>
        <dbReference type="ARBA" id="ARBA00022723"/>
    </source>
</evidence>
<feature type="binding site" evidence="6">
    <location>
        <position position="104"/>
    </location>
    <ligand>
        <name>Zn(2+)</name>
        <dbReference type="ChEBI" id="CHEBI:29105"/>
    </ligand>
</feature>
<dbReference type="GO" id="GO:0046570">
    <property type="term" value="F:methylthioribulose 1-phosphate dehydratase activity"/>
    <property type="evidence" value="ECO:0007669"/>
    <property type="project" value="UniProtKB-UniRule"/>
</dbReference>
<dbReference type="PANTHER" id="PTHR10640:SF7">
    <property type="entry name" value="METHYLTHIORIBULOSE-1-PHOSPHATE DEHYDRATASE"/>
    <property type="match status" value="1"/>
</dbReference>
<comment type="function">
    <text evidence="6">Catalyzes the dehydration of methylthioribulose-1-phosphate (MTRu-1-P) into 2,3-diketo-5-methylthiopentyl-1-phosphate (DK-MTP-1-P).</text>
</comment>
<dbReference type="STRING" id="83449.BON30_39975"/>
<keyword evidence="3 6" id="KW-0862">Zinc</keyword>
<evidence type="ECO:0000256" key="1">
    <source>
        <dbReference type="ARBA" id="ARBA00022605"/>
    </source>
</evidence>
<evidence type="ECO:0000313" key="8">
    <source>
        <dbReference type="EMBL" id="OJH35233.1"/>
    </source>
</evidence>
<dbReference type="PANTHER" id="PTHR10640">
    <property type="entry name" value="METHYLTHIORIBULOSE-1-PHOSPHATE DEHYDRATASE"/>
    <property type="match status" value="1"/>
</dbReference>
<comment type="pathway">
    <text evidence="6">Amino-acid biosynthesis; L-methionine biosynthesis via salvage pathway; L-methionine from S-methyl-5-thio-alpha-D-ribose 1-phosphate: step 2/6.</text>
</comment>
<evidence type="ECO:0000256" key="5">
    <source>
        <dbReference type="ARBA" id="ARBA00023239"/>
    </source>
</evidence>
<dbReference type="GO" id="GO:0005737">
    <property type="term" value="C:cytoplasm"/>
    <property type="evidence" value="ECO:0007669"/>
    <property type="project" value="UniProtKB-UniRule"/>
</dbReference>
<sequence>MDGMEQMGARSEELSQAGRLFFDRGWVPATAGNFSARLDARHMVITASGRHKGELGSGDFLVVGLDDETLKDVRPPGGKPSAETALHLRRYRSGPDVGAVLHTHSLAATVLSRLSPGGVVLEGYEVLKALPGVDSHTARLEVPVFGNDQDIPRLAARVEAYLGEHPSLPGYLIEGHGLYTWGRSVADARRHVEAFEFLLACELEVRRLSR</sequence>
<keyword evidence="9" id="KW-1185">Reference proteome</keyword>
<evidence type="ECO:0000256" key="3">
    <source>
        <dbReference type="ARBA" id="ARBA00022833"/>
    </source>
</evidence>
<dbReference type="SMART" id="SM01007">
    <property type="entry name" value="Aldolase_II"/>
    <property type="match status" value="1"/>
</dbReference>
<evidence type="ECO:0000259" key="7">
    <source>
        <dbReference type="SMART" id="SM01007"/>
    </source>
</evidence>
<comment type="similarity">
    <text evidence="6">Belongs to the aldolase class II family. MtnB subfamily.</text>
</comment>
<keyword evidence="1 6" id="KW-0028">Amino-acid biosynthesis</keyword>
<dbReference type="NCBIfam" id="NF006672">
    <property type="entry name" value="PRK09220.1"/>
    <property type="match status" value="1"/>
</dbReference>
<reference evidence="9" key="1">
    <citation type="submission" date="2016-11" db="EMBL/GenBank/DDBJ databases">
        <authorList>
            <person name="Shukria A."/>
            <person name="Stevens D.C."/>
        </authorList>
    </citation>
    <scope>NUCLEOTIDE SEQUENCE [LARGE SCALE GENOMIC DNA]</scope>
    <source>
        <strain evidence="9">Cbfe23</strain>
    </source>
</reference>
<gene>
    <name evidence="6" type="primary">mtnB</name>
    <name evidence="8" type="ORF">BON30_39975</name>
</gene>
<keyword evidence="2 6" id="KW-0479">Metal-binding</keyword>
<dbReference type="AlphaFoldDB" id="A0A1L9AZA0"/>
<reference evidence="8 9" key="2">
    <citation type="submission" date="2016-12" db="EMBL/GenBank/DDBJ databases">
        <title>Draft Genome Sequence of Cystobacter ferrugineus Strain Cbfe23.</title>
        <authorList>
            <person name="Akbar S."/>
            <person name="Dowd S.E."/>
            <person name="Stevens D.C."/>
        </authorList>
    </citation>
    <scope>NUCLEOTIDE SEQUENCE [LARGE SCALE GENOMIC DNA]</scope>
    <source>
        <strain evidence="8 9">Cbfe23</strain>
    </source>
</reference>
<comment type="cofactor">
    <cofactor evidence="6">
        <name>Zn(2+)</name>
        <dbReference type="ChEBI" id="CHEBI:29105"/>
    </cofactor>
    <text evidence="6">Binds 1 zinc ion per subunit.</text>
</comment>
<dbReference type="SUPFAM" id="SSF53639">
    <property type="entry name" value="AraD/HMP-PK domain-like"/>
    <property type="match status" value="1"/>
</dbReference>
<dbReference type="EMBL" id="MPIN01000015">
    <property type="protein sequence ID" value="OJH35233.1"/>
    <property type="molecule type" value="Genomic_DNA"/>
</dbReference>
<comment type="catalytic activity">
    <reaction evidence="6">
        <text>5-(methylsulfanyl)-D-ribulose 1-phosphate = 5-methylsulfanyl-2,3-dioxopentyl phosphate + H2O</text>
        <dbReference type="Rhea" id="RHEA:15549"/>
        <dbReference type="ChEBI" id="CHEBI:15377"/>
        <dbReference type="ChEBI" id="CHEBI:58548"/>
        <dbReference type="ChEBI" id="CHEBI:58828"/>
        <dbReference type="EC" id="4.2.1.109"/>
    </reaction>
</comment>
<proteinExistence type="inferred from homology"/>
<dbReference type="GO" id="GO:0008270">
    <property type="term" value="F:zinc ion binding"/>
    <property type="evidence" value="ECO:0007669"/>
    <property type="project" value="UniProtKB-UniRule"/>
</dbReference>
<accession>A0A1L9AZA0</accession>
<evidence type="ECO:0000256" key="6">
    <source>
        <dbReference type="HAMAP-Rule" id="MF_01677"/>
    </source>
</evidence>